<dbReference type="EMBL" id="MN739401">
    <property type="protein sequence ID" value="QHT02821.1"/>
    <property type="molecule type" value="Genomic_DNA"/>
</dbReference>
<name>A0A6C0CEG9_9ZZZZ</name>
<sequence>MKFISFGCWNKGDPKKSEYPIKHLLDELNKFISNRLVKSQRVVRSSIWDGAIDFIVITGDNYYPNIKKIYSEEDTLTDIINKPEEDYQWQPFKEVINYSISSGGGKVAYCNLNHLDHVFSKLKNISDTYDIPIYMCSGNHEYKEHTIFIPEIVSPPIERPKNPLEYELPHKSNLLDIQKGLFNCNRCTFIESGRLIEGLPFFVINTEEEHIDSNEHIIELINKETGEIYIFGHIPILSLKVKKEKHMVVNKYLVDLFCKLKEGITVTYICADTHNYQDITITFENGTLVNQVILGTGGTFPLDDIVDDRDKLNSLSLPDKINHIHIKKAITGNHGFGLFDTDIRDHKFIEFFDTALGGYKLKKSKNKKYKKIITKRRYNKRKTKRRTNKRKTKKRKNNK</sequence>
<evidence type="ECO:0000256" key="1">
    <source>
        <dbReference type="SAM" id="MobiDB-lite"/>
    </source>
</evidence>
<dbReference type="AlphaFoldDB" id="A0A6C0CEG9"/>
<organism evidence="2">
    <name type="scientific">viral metagenome</name>
    <dbReference type="NCBI Taxonomy" id="1070528"/>
    <lineage>
        <taxon>unclassified sequences</taxon>
        <taxon>metagenomes</taxon>
        <taxon>organismal metagenomes</taxon>
    </lineage>
</organism>
<reference evidence="2" key="1">
    <citation type="journal article" date="2020" name="Nature">
        <title>Giant virus diversity and host interactions through global metagenomics.</title>
        <authorList>
            <person name="Schulz F."/>
            <person name="Roux S."/>
            <person name="Paez-Espino D."/>
            <person name="Jungbluth S."/>
            <person name="Walsh D.A."/>
            <person name="Denef V.J."/>
            <person name="McMahon K.D."/>
            <person name="Konstantinidis K.T."/>
            <person name="Eloe-Fadrosh E.A."/>
            <person name="Kyrpides N.C."/>
            <person name="Woyke T."/>
        </authorList>
    </citation>
    <scope>NUCLEOTIDE SEQUENCE</scope>
    <source>
        <strain evidence="2">GVMAG-M-3300020595-32</strain>
    </source>
</reference>
<dbReference type="SUPFAM" id="SSF56300">
    <property type="entry name" value="Metallo-dependent phosphatases"/>
    <property type="match status" value="1"/>
</dbReference>
<proteinExistence type="predicted"/>
<dbReference type="Gene3D" id="3.60.21.10">
    <property type="match status" value="1"/>
</dbReference>
<feature type="region of interest" description="Disordered" evidence="1">
    <location>
        <begin position="372"/>
        <end position="399"/>
    </location>
</feature>
<dbReference type="InterPro" id="IPR029052">
    <property type="entry name" value="Metallo-depent_PP-like"/>
</dbReference>
<accession>A0A6C0CEG9</accession>
<evidence type="ECO:0000313" key="2">
    <source>
        <dbReference type="EMBL" id="QHT02821.1"/>
    </source>
</evidence>
<protein>
    <submittedName>
        <fullName evidence="2">Uncharacterized protein</fullName>
    </submittedName>
</protein>